<proteinExistence type="predicted"/>
<feature type="region of interest" description="Disordered" evidence="1">
    <location>
        <begin position="748"/>
        <end position="818"/>
    </location>
</feature>
<gene>
    <name evidence="2" type="ORF">QBZ16_001268</name>
</gene>
<sequence>MDRAQAAAPGYFTAAQWRACDEQIERVERYRWLAQACAAIAYPLAPDAEASGRELSERQAAAQQAAALAERLVRAEPRRWASHCLQGQALWVAGRRGEALVALATGCRLGADVEGGLIEPVYQLHTARATAVLEGCGDAGNAIDDEALRTAQRLAFEAAPGSDAVAVAQGHQPGQPSGENAAVLSADEVAILRDALAAMRWCLHADKYYHKASTMSARIQLALGDPRAALEDLTCLFTKAKQAFVPNAFAIEAGSGGSGWQALGEGDDAGLGAQGLPEWLACRDSLGLYLELLARAGDVETLLAATQALERLSSPEVPDQGWAAGAARLAWGAHLLALAGRLAARLDGLAPLIERRLAGHEPAPEELAALAADTGLADALRRAYDLFAERATSPEPAATWQRGCCDAAREALALFGARRPRGEAADAAGVADWAAAGARVWGGAGPGPCPPRAAARTRAAFGIAADIHLVLAGAAPELGEPYLAAQQAAMRKRVRPAELPPPSARCVLRAAVAAQQGRNGILTREARPWLRRVRAALGGGPPKKKEEERISLAARTPPRPPPRTTEEAEQQLPSPVQQRLTNLAYHQAWACQQLRAAQRARESQFLLTATVLPQQQALQMHVALQDTARREMESLIVRQAQERAALVAALRQEEGRQGGAPALQVSPKSGQDLVDRGVELVRRALTLHRNSAWLMQLHVKPGAPQDKLRQLAVNRLVQAQRALEERRWAPLPSAEDAGRFAEELLKRERRRQRAAKGAEGASAHVSPASCPPSERKRPSAERDDAAEGSVESPAKVLRLDEGAAGEAAGGEASGGAGA</sequence>
<reference evidence="2" key="1">
    <citation type="submission" date="2021-01" db="EMBL/GenBank/DDBJ databases">
        <authorList>
            <person name="Eckstrom K.M.E."/>
        </authorList>
    </citation>
    <scope>NUCLEOTIDE SEQUENCE</scope>
    <source>
        <strain evidence="2">UVCC 0001</strain>
    </source>
</reference>
<feature type="region of interest" description="Disordered" evidence="1">
    <location>
        <begin position="535"/>
        <end position="573"/>
    </location>
</feature>
<dbReference type="Proteomes" id="UP001255856">
    <property type="component" value="Unassembled WGS sequence"/>
</dbReference>
<name>A0AAD9MGW7_PROWI</name>
<dbReference type="AlphaFoldDB" id="A0AAD9MGW7"/>
<evidence type="ECO:0000313" key="2">
    <source>
        <dbReference type="EMBL" id="KAK2075932.1"/>
    </source>
</evidence>
<accession>A0AAD9MGW7</accession>
<comment type="caution">
    <text evidence="2">The sequence shown here is derived from an EMBL/GenBank/DDBJ whole genome shotgun (WGS) entry which is preliminary data.</text>
</comment>
<organism evidence="2 3">
    <name type="scientific">Prototheca wickerhamii</name>
    <dbReference type="NCBI Taxonomy" id="3111"/>
    <lineage>
        <taxon>Eukaryota</taxon>
        <taxon>Viridiplantae</taxon>
        <taxon>Chlorophyta</taxon>
        <taxon>core chlorophytes</taxon>
        <taxon>Trebouxiophyceae</taxon>
        <taxon>Chlorellales</taxon>
        <taxon>Chlorellaceae</taxon>
        <taxon>Prototheca</taxon>
    </lineage>
</organism>
<evidence type="ECO:0000256" key="1">
    <source>
        <dbReference type="SAM" id="MobiDB-lite"/>
    </source>
</evidence>
<evidence type="ECO:0000313" key="3">
    <source>
        <dbReference type="Proteomes" id="UP001255856"/>
    </source>
</evidence>
<protein>
    <submittedName>
        <fullName evidence="2">Uncharacterized protein</fullName>
    </submittedName>
</protein>
<keyword evidence="3" id="KW-1185">Reference proteome</keyword>
<feature type="compositionally biased region" description="Gly residues" evidence="1">
    <location>
        <begin position="807"/>
        <end position="818"/>
    </location>
</feature>
<dbReference type="EMBL" id="JASFZW010000012">
    <property type="protein sequence ID" value="KAK2075932.1"/>
    <property type="molecule type" value="Genomic_DNA"/>
</dbReference>
<feature type="compositionally biased region" description="Basic and acidic residues" evidence="1">
    <location>
        <begin position="773"/>
        <end position="785"/>
    </location>
</feature>